<gene>
    <name evidence="2" type="ORF">ORI27_06240</name>
</gene>
<dbReference type="RefSeq" id="WP_265995974.1">
    <property type="nucleotide sequence ID" value="NZ_JAPJDN010000004.1"/>
</dbReference>
<evidence type="ECO:0000256" key="1">
    <source>
        <dbReference type="SAM" id="Phobius"/>
    </source>
</evidence>
<dbReference type="EMBL" id="JAPJDO010000004">
    <property type="protein sequence ID" value="MCX2936287.1"/>
    <property type="molecule type" value="Genomic_DNA"/>
</dbReference>
<feature type="transmembrane region" description="Helical" evidence="1">
    <location>
        <begin position="93"/>
        <end position="117"/>
    </location>
</feature>
<accession>A0ABT3S9V3</accession>
<feature type="transmembrane region" description="Helical" evidence="1">
    <location>
        <begin position="137"/>
        <end position="160"/>
    </location>
</feature>
<feature type="transmembrane region" description="Helical" evidence="1">
    <location>
        <begin position="172"/>
        <end position="194"/>
    </location>
</feature>
<keyword evidence="1" id="KW-0472">Membrane</keyword>
<evidence type="ECO:0000313" key="3">
    <source>
        <dbReference type="Proteomes" id="UP001300745"/>
    </source>
</evidence>
<keyword evidence="1" id="KW-1133">Transmembrane helix</keyword>
<feature type="transmembrane region" description="Helical" evidence="1">
    <location>
        <begin position="59"/>
        <end position="81"/>
    </location>
</feature>
<keyword evidence="1" id="KW-0812">Transmembrane</keyword>
<sequence length="252" mass="27564">MMGTIAKSRIQLFGAWCGVIYTLLIFGGWGIVAGLLPPIAPSAGPEQVARLFAEDTMRIRVGMIIVMFSALMLFPFVAVIAQMIARIEGGAGVLTYTFLLGGAGNMVLSFYPPMWWLTAAYRPDRSADLLYLVNDTAWLQFIGGVSIYLAMPLSIMVASLCDKSPNPVFPRWSGYAMGWIALITIPDQMLFFFHGGPFAWNGVLGLWIPAVMFGLFFLINTFVIRAAVLRERATLTGDTTADGTYALQPNGR</sequence>
<evidence type="ECO:0008006" key="4">
    <source>
        <dbReference type="Google" id="ProtNLM"/>
    </source>
</evidence>
<feature type="transmembrane region" description="Helical" evidence="1">
    <location>
        <begin position="206"/>
        <end position="228"/>
    </location>
</feature>
<comment type="caution">
    <text evidence="2">The sequence shown here is derived from an EMBL/GenBank/DDBJ whole genome shotgun (WGS) entry which is preliminary data.</text>
</comment>
<reference evidence="2 3" key="1">
    <citation type="submission" date="2022-11" db="EMBL/GenBank/DDBJ databases">
        <title>Mycobacterium sp. nov.</title>
        <authorList>
            <person name="Papic B."/>
            <person name="Spicic S."/>
            <person name="Duvnjak S."/>
        </authorList>
    </citation>
    <scope>NUCLEOTIDE SEQUENCE [LARGE SCALE GENOMIC DNA]</scope>
    <source>
        <strain evidence="2 3">CVI_P4</strain>
    </source>
</reference>
<name>A0ABT3S9V3_9MYCO</name>
<dbReference type="Proteomes" id="UP001300745">
    <property type="component" value="Unassembled WGS sequence"/>
</dbReference>
<feature type="transmembrane region" description="Helical" evidence="1">
    <location>
        <begin position="12"/>
        <end position="39"/>
    </location>
</feature>
<protein>
    <recommendedName>
        <fullName evidence="4">DUF4386 domain-containing protein</fullName>
    </recommendedName>
</protein>
<evidence type="ECO:0000313" key="2">
    <source>
        <dbReference type="EMBL" id="MCX2936287.1"/>
    </source>
</evidence>
<organism evidence="2 3">
    <name type="scientific">Mycobacterium pinniadriaticum</name>
    <dbReference type="NCBI Taxonomy" id="2994102"/>
    <lineage>
        <taxon>Bacteria</taxon>
        <taxon>Bacillati</taxon>
        <taxon>Actinomycetota</taxon>
        <taxon>Actinomycetes</taxon>
        <taxon>Mycobacteriales</taxon>
        <taxon>Mycobacteriaceae</taxon>
        <taxon>Mycobacterium</taxon>
    </lineage>
</organism>
<keyword evidence="3" id="KW-1185">Reference proteome</keyword>
<proteinExistence type="predicted"/>